<dbReference type="InterPro" id="IPR010263">
    <property type="entry name" value="T6SS_TssK"/>
</dbReference>
<gene>
    <name evidence="1" type="ORF">BSZ37_02050</name>
</gene>
<dbReference type="PANTHER" id="PTHR35566:SF1">
    <property type="entry name" value="TYPE VI SECRETION SYSTEM BASEPLATE COMPONENT TSSK1"/>
    <property type="match status" value="1"/>
</dbReference>
<dbReference type="Proteomes" id="UP000216339">
    <property type="component" value="Unassembled WGS sequence"/>
</dbReference>
<sequence length="452" mass="48940">MSDRRRVVWYEGMTLDPHHLQQWDRAVRADLDARVDAAARYGWGLAHLEIDADRLANGEFALGAARGVMPDGLPFRFPQDGPVPATRDVRDGLGPTADRVRVYLAVPSVRVGGSNVLLEGAAARRETRFIAETVAVPDDTTGADERDVQVGRLNARILFDGEPREDYVTLPIAEVTRDPDGSFAADPSFIAPSVQTGATGALDALVRRTTERLAARAGEFGRRWQAVRNQREISPADVTAQALLAATAEYTPRLDHLRRTEAHPCAVFGEMAGLAGRLWAAVPDAGPSPSDLPTYDHADPTGPFRDLAAAIDQLLGGRAPKQNYTRVPLVRRRANLFHAELAPEVMDAAALVLAVRRDGVSPEHLRQQLPQMLRVASPDTIEAVIRSATLALPLQAAPTPPSGLPVDPRAAYFVPRRSGPFWDAIRDAGAVALFTPIEFADAEYELLAPTPG</sequence>
<dbReference type="PANTHER" id="PTHR35566">
    <property type="entry name" value="BLR3599 PROTEIN"/>
    <property type="match status" value="1"/>
</dbReference>
<dbReference type="Pfam" id="PF05936">
    <property type="entry name" value="T6SS_VasE"/>
    <property type="match status" value="1"/>
</dbReference>
<proteinExistence type="predicted"/>
<evidence type="ECO:0000313" key="1">
    <source>
        <dbReference type="EMBL" id="PAP75309.1"/>
    </source>
</evidence>
<dbReference type="NCBIfam" id="TIGR03353">
    <property type="entry name" value="VI_chp_4"/>
    <property type="match status" value="1"/>
</dbReference>
<accession>A0A271IXR1</accession>
<name>A0A271IXR1_9BACT</name>
<protein>
    <submittedName>
        <fullName evidence="1">Type VI secretion system-associated protein</fullName>
    </submittedName>
</protein>
<dbReference type="EMBL" id="MQWD01000001">
    <property type="protein sequence ID" value="PAP75309.1"/>
    <property type="molecule type" value="Genomic_DNA"/>
</dbReference>
<dbReference type="AlphaFoldDB" id="A0A271IXR1"/>
<keyword evidence="2" id="KW-1185">Reference proteome</keyword>
<comment type="caution">
    <text evidence="1">The sequence shown here is derived from an EMBL/GenBank/DDBJ whole genome shotgun (WGS) entry which is preliminary data.</text>
</comment>
<evidence type="ECO:0000313" key="2">
    <source>
        <dbReference type="Proteomes" id="UP000216339"/>
    </source>
</evidence>
<organism evidence="1 2">
    <name type="scientific">Rubrivirga marina</name>
    <dbReference type="NCBI Taxonomy" id="1196024"/>
    <lineage>
        <taxon>Bacteria</taxon>
        <taxon>Pseudomonadati</taxon>
        <taxon>Rhodothermota</taxon>
        <taxon>Rhodothermia</taxon>
        <taxon>Rhodothermales</taxon>
        <taxon>Rubricoccaceae</taxon>
        <taxon>Rubrivirga</taxon>
    </lineage>
</organism>
<reference evidence="1 2" key="1">
    <citation type="submission" date="2016-11" db="EMBL/GenBank/DDBJ databases">
        <title>Study of marine rhodopsin-containing bacteria.</title>
        <authorList>
            <person name="Yoshizawa S."/>
            <person name="Kumagai Y."/>
            <person name="Kogure K."/>
        </authorList>
    </citation>
    <scope>NUCLEOTIDE SEQUENCE [LARGE SCALE GENOMIC DNA]</scope>
    <source>
        <strain evidence="1 2">SAORIC-28</strain>
    </source>
</reference>